<keyword evidence="4 6" id="KW-1133">Transmembrane helix</keyword>
<feature type="transmembrane region" description="Helical" evidence="6">
    <location>
        <begin position="289"/>
        <end position="313"/>
    </location>
</feature>
<dbReference type="Pfam" id="PF12704">
    <property type="entry name" value="MacB_PCD"/>
    <property type="match status" value="1"/>
</dbReference>
<evidence type="ECO:0000313" key="9">
    <source>
        <dbReference type="EMBL" id="MFC7422205.1"/>
    </source>
</evidence>
<evidence type="ECO:0000256" key="4">
    <source>
        <dbReference type="ARBA" id="ARBA00022989"/>
    </source>
</evidence>
<gene>
    <name evidence="9" type="ORF">ACFQNF_20305</name>
</gene>
<evidence type="ECO:0000256" key="2">
    <source>
        <dbReference type="ARBA" id="ARBA00022475"/>
    </source>
</evidence>
<evidence type="ECO:0000259" key="8">
    <source>
        <dbReference type="Pfam" id="PF12704"/>
    </source>
</evidence>
<dbReference type="PANTHER" id="PTHR43738">
    <property type="entry name" value="ABC TRANSPORTER, MEMBRANE PROTEIN"/>
    <property type="match status" value="1"/>
</dbReference>
<feature type="transmembrane region" description="Helical" evidence="6">
    <location>
        <begin position="387"/>
        <end position="407"/>
    </location>
</feature>
<dbReference type="Pfam" id="PF02687">
    <property type="entry name" value="FtsX"/>
    <property type="match status" value="1"/>
</dbReference>
<evidence type="ECO:0000256" key="5">
    <source>
        <dbReference type="ARBA" id="ARBA00023136"/>
    </source>
</evidence>
<evidence type="ECO:0000256" key="1">
    <source>
        <dbReference type="ARBA" id="ARBA00004651"/>
    </source>
</evidence>
<organism evidence="9 10">
    <name type="scientific">Iodobacter arcticus</name>
    <dbReference type="NCBI Taxonomy" id="590593"/>
    <lineage>
        <taxon>Bacteria</taxon>
        <taxon>Pseudomonadati</taxon>
        <taxon>Pseudomonadota</taxon>
        <taxon>Betaproteobacteria</taxon>
        <taxon>Neisseriales</taxon>
        <taxon>Chitinibacteraceae</taxon>
        <taxon>Iodobacter</taxon>
    </lineage>
</organism>
<keyword evidence="3 6" id="KW-0812">Transmembrane</keyword>
<proteinExistence type="predicted"/>
<keyword evidence="2" id="KW-1003">Cell membrane</keyword>
<dbReference type="EMBL" id="JBHTBQ010000046">
    <property type="protein sequence ID" value="MFC7422205.1"/>
    <property type="molecule type" value="Genomic_DNA"/>
</dbReference>
<evidence type="ECO:0000256" key="3">
    <source>
        <dbReference type="ARBA" id="ARBA00022692"/>
    </source>
</evidence>
<accession>A0ABW2R6M0</accession>
<dbReference type="InterPro" id="IPR003838">
    <property type="entry name" value="ABC3_permease_C"/>
</dbReference>
<dbReference type="RefSeq" id="WP_380190139.1">
    <property type="nucleotide sequence ID" value="NZ_JBHTBQ010000046.1"/>
</dbReference>
<dbReference type="InterPro" id="IPR025857">
    <property type="entry name" value="MacB_PCD"/>
</dbReference>
<evidence type="ECO:0000259" key="7">
    <source>
        <dbReference type="Pfam" id="PF02687"/>
    </source>
</evidence>
<evidence type="ECO:0000256" key="6">
    <source>
        <dbReference type="SAM" id="Phobius"/>
    </source>
</evidence>
<comment type="subcellular location">
    <subcellularLocation>
        <location evidence="1">Cell membrane</location>
        <topology evidence="1">Multi-pass membrane protein</topology>
    </subcellularLocation>
</comment>
<feature type="domain" description="ABC3 transporter permease C-terminal" evidence="7">
    <location>
        <begin position="292"/>
        <end position="410"/>
    </location>
</feature>
<comment type="caution">
    <text evidence="9">The sequence shown here is derived from an EMBL/GenBank/DDBJ whole genome shotgun (WGS) entry which is preliminary data.</text>
</comment>
<feature type="domain" description="MacB-like periplasmic core" evidence="8">
    <location>
        <begin position="17"/>
        <end position="207"/>
    </location>
</feature>
<reference evidence="10" key="1">
    <citation type="journal article" date="2019" name="Int. J. Syst. Evol. Microbiol.">
        <title>The Global Catalogue of Microorganisms (GCM) 10K type strain sequencing project: providing services to taxonomists for standard genome sequencing and annotation.</title>
        <authorList>
            <consortium name="The Broad Institute Genomics Platform"/>
            <consortium name="The Broad Institute Genome Sequencing Center for Infectious Disease"/>
            <person name="Wu L."/>
            <person name="Ma J."/>
        </authorList>
    </citation>
    <scope>NUCLEOTIDE SEQUENCE [LARGE SCALE GENOMIC DNA]</scope>
    <source>
        <strain evidence="10">CCUG 62945</strain>
    </source>
</reference>
<feature type="transmembrane region" description="Helical" evidence="6">
    <location>
        <begin position="334"/>
        <end position="367"/>
    </location>
</feature>
<dbReference type="PANTHER" id="PTHR43738:SF2">
    <property type="entry name" value="ABC TRANSPORTER PERMEASE"/>
    <property type="match status" value="1"/>
</dbReference>
<keyword evidence="10" id="KW-1185">Reference proteome</keyword>
<sequence>MFKIAFKSLLSRRLTVALSVLTVALSVLLLIGVERLRTEARNSFSSTVSGTDLIVGARTGSVQLLLYSVFRVGNATNNIGWDSYQKLAKDERVAWTIPVSLGDSHKGFPVLGTSRDYFKYLQFGDSQQLQLAQGQIFAHTHDAVLGANVAKKLSYQLGGKIVLAHGSGEGAMSEHSDQPFSITGILAPTGTPVDDTVHVSLDGLTAIHEGWESGSASLLSTAGVLAADENRAVAPPATITAFYVGLKSRTALFSYQRVVNQFPDETLMAIMPGVALSELWQLMKIAEQALLVVSAFVMVIGLLGMLTALLTGLNERRREMAILRSVGARAWQIFVLVMGETLLLVSTGMAAGVALLYLIIIACRPLLREFYGMSLAINPPTQTELLMLAATLVAGALIGAIPAWRAYRMSLSDGLSQQS</sequence>
<dbReference type="InterPro" id="IPR051125">
    <property type="entry name" value="ABC-4/HrtB_transporter"/>
</dbReference>
<dbReference type="Proteomes" id="UP001596473">
    <property type="component" value="Unassembled WGS sequence"/>
</dbReference>
<keyword evidence="5 6" id="KW-0472">Membrane</keyword>
<evidence type="ECO:0000313" key="10">
    <source>
        <dbReference type="Proteomes" id="UP001596473"/>
    </source>
</evidence>
<protein>
    <submittedName>
        <fullName evidence="9">ABC transporter permease</fullName>
    </submittedName>
</protein>
<name>A0ABW2R6M0_9NEIS</name>